<organism evidence="1 2">
    <name type="scientific">Streptosporangium jomthongense</name>
    <dbReference type="NCBI Taxonomy" id="1193683"/>
    <lineage>
        <taxon>Bacteria</taxon>
        <taxon>Bacillati</taxon>
        <taxon>Actinomycetota</taxon>
        <taxon>Actinomycetes</taxon>
        <taxon>Streptosporangiales</taxon>
        <taxon>Streptosporangiaceae</taxon>
        <taxon>Streptosporangium</taxon>
    </lineage>
</organism>
<sequence length="123" mass="13481">MIPAWLLARSGGQLRTAGITQCPRCFAPVLRGLDAEKCALPVRADIGPIDEMGEAIALLQGRATYDLVGNAQKKELEHRYEWHIRNPRRYPVLAAHKCGSPLPAIPARAPEILTEAESNDAPF</sequence>
<keyword evidence="2" id="KW-1185">Reference proteome</keyword>
<accession>A0ABV8EV93</accession>
<comment type="caution">
    <text evidence="1">The sequence shown here is derived from an EMBL/GenBank/DDBJ whole genome shotgun (WGS) entry which is preliminary data.</text>
</comment>
<proteinExistence type="predicted"/>
<dbReference type="Proteomes" id="UP001595698">
    <property type="component" value="Unassembled WGS sequence"/>
</dbReference>
<reference evidence="2" key="1">
    <citation type="journal article" date="2019" name="Int. J. Syst. Evol. Microbiol.">
        <title>The Global Catalogue of Microorganisms (GCM) 10K type strain sequencing project: providing services to taxonomists for standard genome sequencing and annotation.</title>
        <authorList>
            <consortium name="The Broad Institute Genomics Platform"/>
            <consortium name="The Broad Institute Genome Sequencing Center for Infectious Disease"/>
            <person name="Wu L."/>
            <person name="Ma J."/>
        </authorList>
    </citation>
    <scope>NUCLEOTIDE SEQUENCE [LARGE SCALE GENOMIC DNA]</scope>
    <source>
        <strain evidence="2">TBRC 7912</strain>
    </source>
</reference>
<gene>
    <name evidence="1" type="ORF">ACFOYY_08680</name>
</gene>
<dbReference type="EMBL" id="JBHSBC010000008">
    <property type="protein sequence ID" value="MFC3980191.1"/>
    <property type="molecule type" value="Genomic_DNA"/>
</dbReference>
<evidence type="ECO:0000313" key="1">
    <source>
        <dbReference type="EMBL" id="MFC3980191.1"/>
    </source>
</evidence>
<protein>
    <submittedName>
        <fullName evidence="1">Uncharacterized protein</fullName>
    </submittedName>
</protein>
<dbReference type="RefSeq" id="WP_386189167.1">
    <property type="nucleotide sequence ID" value="NZ_JBHSBC010000008.1"/>
</dbReference>
<evidence type="ECO:0000313" key="2">
    <source>
        <dbReference type="Proteomes" id="UP001595698"/>
    </source>
</evidence>
<name>A0ABV8EV93_9ACTN</name>